<evidence type="ECO:0000256" key="2">
    <source>
        <dbReference type="ARBA" id="ARBA00022676"/>
    </source>
</evidence>
<keyword evidence="3" id="KW-0808">Transferase</keyword>
<evidence type="ECO:0000256" key="17">
    <source>
        <dbReference type="SAM" id="Phobius"/>
    </source>
</evidence>
<feature type="transmembrane region" description="Helical" evidence="17">
    <location>
        <begin position="366"/>
        <end position="388"/>
    </location>
</feature>
<dbReference type="EMBL" id="NFMF01000004">
    <property type="protein sequence ID" value="PNH21950.1"/>
    <property type="molecule type" value="Genomic_DNA"/>
</dbReference>
<keyword evidence="4 17" id="KW-0812">Transmembrane</keyword>
<dbReference type="GO" id="GO:0051301">
    <property type="term" value="P:cell division"/>
    <property type="evidence" value="ECO:0007669"/>
    <property type="project" value="UniProtKB-KW"/>
</dbReference>
<evidence type="ECO:0000256" key="13">
    <source>
        <dbReference type="ARBA" id="ARBA00041418"/>
    </source>
</evidence>
<keyword evidence="18" id="KW-0131">Cell cycle</keyword>
<dbReference type="GO" id="GO:0032153">
    <property type="term" value="C:cell division site"/>
    <property type="evidence" value="ECO:0007669"/>
    <property type="project" value="TreeGrafter"/>
</dbReference>
<dbReference type="GO" id="GO:0009252">
    <property type="term" value="P:peptidoglycan biosynthetic process"/>
    <property type="evidence" value="ECO:0007669"/>
    <property type="project" value="UniProtKB-KW"/>
</dbReference>
<evidence type="ECO:0000256" key="16">
    <source>
        <dbReference type="ARBA" id="ARBA00049966"/>
    </source>
</evidence>
<evidence type="ECO:0000256" key="1">
    <source>
        <dbReference type="ARBA" id="ARBA00004141"/>
    </source>
</evidence>
<proteinExistence type="inferred from homology"/>
<evidence type="ECO:0000256" key="3">
    <source>
        <dbReference type="ARBA" id="ARBA00022679"/>
    </source>
</evidence>
<dbReference type="PROSITE" id="PS00428">
    <property type="entry name" value="FTSW_RODA_SPOVE"/>
    <property type="match status" value="1"/>
</dbReference>
<evidence type="ECO:0000256" key="7">
    <source>
        <dbReference type="ARBA" id="ARBA00022989"/>
    </source>
</evidence>
<keyword evidence="2" id="KW-0328">Glycosyltransferase</keyword>
<comment type="subcellular location">
    <subcellularLocation>
        <location evidence="1">Membrane</location>
        <topology evidence="1">Multi-pass membrane protein</topology>
    </subcellularLocation>
</comment>
<sequence length="422" mass="46241">MKRKSKSKSKRLQQYFFWLLVSFALLIVIGTVNVYSATFVTAPGKVSMHGYLYKQLGLIAGGIVGGFFAYYSSYKNIRRFVGVLIIVTFICLVIVLGAGVVVKGARRWIAIAGITFQPSEFAKITGIIFSAKVIAPSLDKVEKIRLIWINKKSHHCKGWKKLPILVHPAIILSFSMAFFVLLQPDAGTAMVILGIPICMLWISGMVVGIKKSPFSLAAFVGGIICIAAAIASEGYRMKRLVSWIDPWKYQATLGYQATQSFIAIGSGGVFGQGVGNGISKFNYLPEAHTDFAFAILAQEWGIFGSILVISLFAIILILGFRIVFYCRDSFGKLLALGIVLYFSGQGIINIGMNCGIFPVIGVPLPFISYGGTSLVMNIVMAALLLNVCHQSYEAELKLEREAVKPVFTSLRRETQSRFIPGK</sequence>
<dbReference type="InterPro" id="IPR001182">
    <property type="entry name" value="FtsW/RodA"/>
</dbReference>
<evidence type="ECO:0000256" key="14">
    <source>
        <dbReference type="ARBA" id="ARBA00044770"/>
    </source>
</evidence>
<evidence type="ECO:0000256" key="10">
    <source>
        <dbReference type="ARBA" id="ARBA00033270"/>
    </source>
</evidence>
<protein>
    <recommendedName>
        <fullName evidence="12">Probable peptidoglycan glycosyltransferase FtsW</fullName>
        <ecNumber evidence="14">2.4.99.28</ecNumber>
    </recommendedName>
    <alternativeName>
        <fullName evidence="13">Cell division protein FtsW</fullName>
    </alternativeName>
    <alternativeName>
        <fullName evidence="10">Cell wall polymerase</fullName>
    </alternativeName>
    <alternativeName>
        <fullName evidence="9">Peptidoglycan polymerase</fullName>
    </alternativeName>
</protein>
<dbReference type="RefSeq" id="WP_102889265.1">
    <property type="nucleotide sequence ID" value="NZ_NFMF01000004.1"/>
</dbReference>
<evidence type="ECO:0000256" key="6">
    <source>
        <dbReference type="ARBA" id="ARBA00022984"/>
    </source>
</evidence>
<feature type="transmembrane region" description="Helical" evidence="17">
    <location>
        <begin position="333"/>
        <end position="360"/>
    </location>
</feature>
<feature type="transmembrane region" description="Helical" evidence="17">
    <location>
        <begin position="188"/>
        <end position="207"/>
    </location>
</feature>
<evidence type="ECO:0000256" key="12">
    <source>
        <dbReference type="ARBA" id="ARBA00041185"/>
    </source>
</evidence>
<reference evidence="18 19" key="1">
    <citation type="submission" date="2017-05" db="EMBL/GenBank/DDBJ databases">
        <authorList>
            <person name="Song R."/>
            <person name="Chenine A.L."/>
            <person name="Ruprecht R.M."/>
        </authorList>
    </citation>
    <scope>NUCLEOTIDE SEQUENCE [LARGE SCALE GENOMIC DNA]</scope>
    <source>
        <strain evidence="18 19">KA00229</strain>
    </source>
</reference>
<feature type="transmembrane region" description="Helical" evidence="17">
    <location>
        <begin position="80"/>
        <end position="101"/>
    </location>
</feature>
<dbReference type="Pfam" id="PF01098">
    <property type="entry name" value="FTSW_RODA_SPOVE"/>
    <property type="match status" value="1"/>
</dbReference>
<feature type="transmembrane region" description="Helical" evidence="17">
    <location>
        <begin position="162"/>
        <end position="182"/>
    </location>
</feature>
<dbReference type="GO" id="GO:0015648">
    <property type="term" value="F:lipid-linked peptidoglycan transporter activity"/>
    <property type="evidence" value="ECO:0007669"/>
    <property type="project" value="TreeGrafter"/>
</dbReference>
<dbReference type="InterPro" id="IPR018365">
    <property type="entry name" value="Cell_cycle_FtsW-rel_CS"/>
</dbReference>
<comment type="catalytic activity">
    <reaction evidence="15">
        <text>[GlcNAc-(1-&gt;4)-Mur2Ac(oyl-L-Ala-gamma-D-Glu-L-Lys-D-Ala-D-Ala)](n)-di-trans,octa-cis-undecaprenyl diphosphate + beta-D-GlcNAc-(1-&gt;4)-Mur2Ac(oyl-L-Ala-gamma-D-Glu-L-Lys-D-Ala-D-Ala)-di-trans,octa-cis-undecaprenyl diphosphate = [GlcNAc-(1-&gt;4)-Mur2Ac(oyl-L-Ala-gamma-D-Glu-L-Lys-D-Ala-D-Ala)](n+1)-di-trans,octa-cis-undecaprenyl diphosphate + di-trans,octa-cis-undecaprenyl diphosphate + H(+)</text>
        <dbReference type="Rhea" id="RHEA:23708"/>
        <dbReference type="Rhea" id="RHEA-COMP:9602"/>
        <dbReference type="Rhea" id="RHEA-COMP:9603"/>
        <dbReference type="ChEBI" id="CHEBI:15378"/>
        <dbReference type="ChEBI" id="CHEBI:58405"/>
        <dbReference type="ChEBI" id="CHEBI:60033"/>
        <dbReference type="ChEBI" id="CHEBI:78435"/>
        <dbReference type="EC" id="2.4.99.28"/>
    </reaction>
</comment>
<dbReference type="PANTHER" id="PTHR30474">
    <property type="entry name" value="CELL CYCLE PROTEIN"/>
    <property type="match status" value="1"/>
</dbReference>
<keyword evidence="8 17" id="KW-0472">Membrane</keyword>
<evidence type="ECO:0000256" key="4">
    <source>
        <dbReference type="ARBA" id="ARBA00022692"/>
    </source>
</evidence>
<accession>A0A2J8BB00</accession>
<name>A0A2J8BB00_9FIRM</name>
<gene>
    <name evidence="18" type="ORF">CAL30_03055</name>
</gene>
<evidence type="ECO:0000256" key="8">
    <source>
        <dbReference type="ARBA" id="ARBA00023136"/>
    </source>
</evidence>
<dbReference type="EC" id="2.4.99.28" evidence="14"/>
<evidence type="ECO:0000313" key="18">
    <source>
        <dbReference type="EMBL" id="PNH21950.1"/>
    </source>
</evidence>
<evidence type="ECO:0000256" key="15">
    <source>
        <dbReference type="ARBA" id="ARBA00049902"/>
    </source>
</evidence>
<evidence type="ECO:0000256" key="11">
    <source>
        <dbReference type="ARBA" id="ARBA00038053"/>
    </source>
</evidence>
<feature type="transmembrane region" description="Helical" evidence="17">
    <location>
        <begin position="214"/>
        <end position="232"/>
    </location>
</feature>
<keyword evidence="7 17" id="KW-1133">Transmembrane helix</keyword>
<dbReference type="GO" id="GO:0008955">
    <property type="term" value="F:peptidoglycan glycosyltransferase activity"/>
    <property type="evidence" value="ECO:0007669"/>
    <property type="project" value="UniProtKB-EC"/>
</dbReference>
<evidence type="ECO:0000256" key="9">
    <source>
        <dbReference type="ARBA" id="ARBA00032370"/>
    </source>
</evidence>
<dbReference type="AlphaFoldDB" id="A0A2J8BB00"/>
<comment type="caution">
    <text evidence="18">The sequence shown here is derived from an EMBL/GenBank/DDBJ whole genome shotgun (WGS) entry which is preliminary data.</text>
</comment>
<keyword evidence="6" id="KW-0573">Peptidoglycan synthesis</keyword>
<dbReference type="GO" id="GO:0008360">
    <property type="term" value="P:regulation of cell shape"/>
    <property type="evidence" value="ECO:0007669"/>
    <property type="project" value="UniProtKB-KW"/>
</dbReference>
<dbReference type="Proteomes" id="UP000242958">
    <property type="component" value="Unassembled WGS sequence"/>
</dbReference>
<organism evidence="18 19">
    <name type="scientific">Megasphaera hutchinsoni</name>
    <dbReference type="NCBI Taxonomy" id="1588748"/>
    <lineage>
        <taxon>Bacteria</taxon>
        <taxon>Bacillati</taxon>
        <taxon>Bacillota</taxon>
        <taxon>Negativicutes</taxon>
        <taxon>Veillonellales</taxon>
        <taxon>Veillonellaceae</taxon>
        <taxon>Megasphaera</taxon>
    </lineage>
</organism>
<evidence type="ECO:0000313" key="19">
    <source>
        <dbReference type="Proteomes" id="UP000242958"/>
    </source>
</evidence>
<keyword evidence="5" id="KW-0133">Cell shape</keyword>
<comment type="function">
    <text evidence="16">Peptidoglycan polymerase that is essential for cell division.</text>
</comment>
<feature type="transmembrane region" description="Helical" evidence="17">
    <location>
        <begin position="300"/>
        <end position="326"/>
    </location>
</feature>
<comment type="similarity">
    <text evidence="11">Belongs to the SEDS family. FtsW subfamily.</text>
</comment>
<dbReference type="GO" id="GO:0005886">
    <property type="term" value="C:plasma membrane"/>
    <property type="evidence" value="ECO:0007669"/>
    <property type="project" value="TreeGrafter"/>
</dbReference>
<dbReference type="PANTHER" id="PTHR30474:SF2">
    <property type="entry name" value="PEPTIDOGLYCAN GLYCOSYLTRANSFERASE FTSW-RELATED"/>
    <property type="match status" value="1"/>
</dbReference>
<feature type="transmembrane region" description="Helical" evidence="17">
    <location>
        <begin position="52"/>
        <end position="71"/>
    </location>
</feature>
<evidence type="ECO:0000256" key="5">
    <source>
        <dbReference type="ARBA" id="ARBA00022960"/>
    </source>
</evidence>
<keyword evidence="18" id="KW-0132">Cell division</keyword>